<protein>
    <recommendedName>
        <fullName evidence="4">Glycine zipper family protein</fullName>
    </recommendedName>
</protein>
<name>A0A4Z0D173_9FIRM</name>
<evidence type="ECO:0000256" key="1">
    <source>
        <dbReference type="SAM" id="SignalP"/>
    </source>
</evidence>
<proteinExistence type="predicted"/>
<sequence>MRKVKLSSMFMSILLVFTTTIPVTAQAEILHEKENIKLLSAEIYIEDYLDQDDKVYLDKLTKVFDEFSLNSSGVLKVDKSLSEIQEKAGFTDVEMERFNEILIFSKNNPGVANERKISEAISKDITKTGNTIEPQVFVEDWKIYFTLEEVQTYFLAAAQIGPAAIVAALAGLGTAIGGPVGTAIGTIVGYVSGAGFAYLVMRAVMLQKGVYIGLEWDGLFPVYVDGTW</sequence>
<evidence type="ECO:0000313" key="3">
    <source>
        <dbReference type="Proteomes" id="UP000298381"/>
    </source>
</evidence>
<accession>A0A4Z0D173</accession>
<keyword evidence="3" id="KW-1185">Reference proteome</keyword>
<dbReference type="AlphaFoldDB" id="A0A4Z0D173"/>
<evidence type="ECO:0000313" key="2">
    <source>
        <dbReference type="EMBL" id="TFZ39490.1"/>
    </source>
</evidence>
<dbReference type="OrthoDB" id="2991698at2"/>
<dbReference type="RefSeq" id="WP_135271588.1">
    <property type="nucleotide sequence ID" value="NZ_SRIB01000012.1"/>
</dbReference>
<keyword evidence="1" id="KW-0732">Signal</keyword>
<reference evidence="2 3" key="1">
    <citation type="submission" date="2019-03" db="EMBL/GenBank/DDBJ databases">
        <title>Draft genome sequence data and analysis of a Fermenting Bacterium, Soehngenia longevitae strain 1933PT, isolated from petroleum reservoir in Azerbaijan.</title>
        <authorList>
            <person name="Grouzdev D.S."/>
            <person name="Bidzhieva S.K."/>
            <person name="Sokolova D.S."/>
            <person name="Tourova T.P."/>
            <person name="Poltaraus A.B."/>
            <person name="Nazina T.N."/>
        </authorList>
    </citation>
    <scope>NUCLEOTIDE SEQUENCE [LARGE SCALE GENOMIC DNA]</scope>
    <source>
        <strain evidence="2 3">1933P</strain>
    </source>
</reference>
<gene>
    <name evidence="2" type="ORF">E4100_08330</name>
</gene>
<dbReference type="EMBL" id="SRIB01000012">
    <property type="protein sequence ID" value="TFZ39490.1"/>
    <property type="molecule type" value="Genomic_DNA"/>
</dbReference>
<dbReference type="Proteomes" id="UP000298381">
    <property type="component" value="Unassembled WGS sequence"/>
</dbReference>
<evidence type="ECO:0008006" key="4">
    <source>
        <dbReference type="Google" id="ProtNLM"/>
    </source>
</evidence>
<feature type="signal peptide" evidence="1">
    <location>
        <begin position="1"/>
        <end position="27"/>
    </location>
</feature>
<comment type="caution">
    <text evidence="2">The sequence shown here is derived from an EMBL/GenBank/DDBJ whole genome shotgun (WGS) entry which is preliminary data.</text>
</comment>
<organism evidence="2 3">
    <name type="scientific">Soehngenia longivitae</name>
    <dbReference type="NCBI Taxonomy" id="2562294"/>
    <lineage>
        <taxon>Bacteria</taxon>
        <taxon>Bacillati</taxon>
        <taxon>Bacillota</taxon>
        <taxon>Tissierellia</taxon>
        <taxon>Tissierellales</taxon>
        <taxon>Tissierellaceae</taxon>
        <taxon>Soehngenia</taxon>
    </lineage>
</organism>
<feature type="chain" id="PRO_5021494359" description="Glycine zipper family protein" evidence="1">
    <location>
        <begin position="28"/>
        <end position="228"/>
    </location>
</feature>